<evidence type="ECO:0000313" key="2">
    <source>
        <dbReference type="EMBL" id="MDN4174905.1"/>
    </source>
</evidence>
<evidence type="ECO:0000256" key="1">
    <source>
        <dbReference type="SAM" id="MobiDB-lite"/>
    </source>
</evidence>
<name>A0ABT8FK75_9ACTN</name>
<evidence type="ECO:0000313" key="3">
    <source>
        <dbReference type="Proteomes" id="UP001168620"/>
    </source>
</evidence>
<gene>
    <name evidence="2" type="ORF">QWY28_18225</name>
</gene>
<accession>A0ABT8FK75</accession>
<feature type="region of interest" description="Disordered" evidence="1">
    <location>
        <begin position="1"/>
        <end position="36"/>
    </location>
</feature>
<dbReference type="InterPro" id="IPR047681">
    <property type="entry name" value="PPA1309-like"/>
</dbReference>
<dbReference type="Proteomes" id="UP001168620">
    <property type="component" value="Unassembled WGS sequence"/>
</dbReference>
<reference evidence="2" key="1">
    <citation type="submission" date="2023-06" db="EMBL/GenBank/DDBJ databases">
        <title>Draft genome sequence of Nocardioides sp. SOB77.</title>
        <authorList>
            <person name="Zhang G."/>
        </authorList>
    </citation>
    <scope>NUCLEOTIDE SEQUENCE</scope>
    <source>
        <strain evidence="2">SOB77</strain>
    </source>
</reference>
<sequence length="227" mass="23959">MSDLTPNPDPHQDDLPQDPDRPAGEEEKDGLLDDLDVDPALASAVLEIEGHLAGEGWDQPARLYALVDTAALVRQEPVLAAQMGLDASSEQGSLTAVEQDQLPPDVPLEQVLETILWPAGVAGCAAVVERLVLPPGADTAVPEDPAEAEAFAREHPDRQEVRIVAGATRDGSTYCALRLRAHDDDQSVVGGADLVPGLLALLRATLEEDEGMTETTADRTEQPGGTA</sequence>
<protein>
    <submittedName>
        <fullName evidence="2">PPA1309 family protein</fullName>
    </submittedName>
</protein>
<dbReference type="EMBL" id="JAUHJQ010000009">
    <property type="protein sequence ID" value="MDN4174905.1"/>
    <property type="molecule type" value="Genomic_DNA"/>
</dbReference>
<keyword evidence="3" id="KW-1185">Reference proteome</keyword>
<organism evidence="2 3">
    <name type="scientific">Nocardioides oceani</name>
    <dbReference type="NCBI Taxonomy" id="3058369"/>
    <lineage>
        <taxon>Bacteria</taxon>
        <taxon>Bacillati</taxon>
        <taxon>Actinomycetota</taxon>
        <taxon>Actinomycetes</taxon>
        <taxon>Propionibacteriales</taxon>
        <taxon>Nocardioidaceae</taxon>
        <taxon>Nocardioides</taxon>
    </lineage>
</organism>
<proteinExistence type="predicted"/>
<feature type="compositionally biased region" description="Basic and acidic residues" evidence="1">
    <location>
        <begin position="10"/>
        <end position="31"/>
    </location>
</feature>
<dbReference type="NCBIfam" id="NF040618">
    <property type="entry name" value="PPA1309_fam"/>
    <property type="match status" value="1"/>
</dbReference>
<dbReference type="RefSeq" id="WP_300954005.1">
    <property type="nucleotide sequence ID" value="NZ_JAUHJQ010000009.1"/>
</dbReference>
<comment type="caution">
    <text evidence="2">The sequence shown here is derived from an EMBL/GenBank/DDBJ whole genome shotgun (WGS) entry which is preliminary data.</text>
</comment>